<evidence type="ECO:0000313" key="2">
    <source>
        <dbReference type="Proteomes" id="UP001470230"/>
    </source>
</evidence>
<organism evidence="1 2">
    <name type="scientific">Tritrichomonas musculus</name>
    <dbReference type="NCBI Taxonomy" id="1915356"/>
    <lineage>
        <taxon>Eukaryota</taxon>
        <taxon>Metamonada</taxon>
        <taxon>Parabasalia</taxon>
        <taxon>Tritrichomonadida</taxon>
        <taxon>Tritrichomonadidae</taxon>
        <taxon>Tritrichomonas</taxon>
    </lineage>
</organism>
<keyword evidence="2" id="KW-1185">Reference proteome</keyword>
<protein>
    <recommendedName>
        <fullName evidence="3">VPS9 domain-containing protein</fullName>
    </recommendedName>
</protein>
<accession>A0ABR2K5B0</accession>
<comment type="caution">
    <text evidence="1">The sequence shown here is derived from an EMBL/GenBank/DDBJ whole genome shotgun (WGS) entry which is preliminary data.</text>
</comment>
<gene>
    <name evidence="1" type="ORF">M9Y10_041774</name>
</gene>
<evidence type="ECO:0000313" key="1">
    <source>
        <dbReference type="EMBL" id="KAK8886312.1"/>
    </source>
</evidence>
<proteinExistence type="predicted"/>
<sequence>MKGFFKKKNSQAGSTSKANILEIPVSETHPFLSPLPSFQASLIRTSPDMKNTFTKLISWLKFHPNSSDHITLYQYSKKLNPQYIEFRQYALKSQITEGFKFILHVEATINETVEGSSIFADPPHAEISHLNGYRKIWQKAVQQDFIIQLLKFEMFEIRNEVLIQNKQTAAHLISLLASIDAIPLNFIPLIHFSHLDIPNDVIYSNNKRCVILQNLCSKYSDSKQSLFQQIDDLYNKYDDNIDNQVAKFHLIIGQYRKNYDTEWRCLDESIDPSSFVDFIAHAKSIVYADVQQFYSNPCSETFNRLVDSIIDNFHIISNEECSIINSLCCMSFALMALPELKDDSPSIPHNQIDEKEYNDYMVIGFNIFAICDPILTLKYITENTDFEKSLEDSVKKNVEALKAFTNDWKSFLKYIVDFTKVEYLGSKLNSIRFVIQEYIQV</sequence>
<evidence type="ECO:0008006" key="3">
    <source>
        <dbReference type="Google" id="ProtNLM"/>
    </source>
</evidence>
<name>A0ABR2K5B0_9EUKA</name>
<dbReference type="Proteomes" id="UP001470230">
    <property type="component" value="Unassembled WGS sequence"/>
</dbReference>
<dbReference type="EMBL" id="JAPFFF010000007">
    <property type="protein sequence ID" value="KAK8886312.1"/>
    <property type="molecule type" value="Genomic_DNA"/>
</dbReference>
<reference evidence="1 2" key="1">
    <citation type="submission" date="2024-04" db="EMBL/GenBank/DDBJ databases">
        <title>Tritrichomonas musculus Genome.</title>
        <authorList>
            <person name="Alves-Ferreira E."/>
            <person name="Grigg M."/>
            <person name="Lorenzi H."/>
            <person name="Galac M."/>
        </authorList>
    </citation>
    <scope>NUCLEOTIDE SEQUENCE [LARGE SCALE GENOMIC DNA]</scope>
    <source>
        <strain evidence="1 2">EAF2021</strain>
    </source>
</reference>